<dbReference type="GO" id="GO:0005789">
    <property type="term" value="C:endoplasmic reticulum membrane"/>
    <property type="evidence" value="ECO:0007669"/>
    <property type="project" value="UniProtKB-SubCell"/>
</dbReference>
<comment type="subcellular location">
    <subcellularLocation>
        <location evidence="5">Endoplasmic reticulum membrane</location>
        <topology evidence="5">Multi-pass membrane protein</topology>
    </subcellularLocation>
    <subcellularLocation>
        <location evidence="5">Endoplasmic reticulum-Golgi intermediate compartment membrane</location>
        <topology evidence="5">Multi-pass membrane protein</topology>
    </subcellularLocation>
    <subcellularLocation>
        <location evidence="5">Golgi apparatus membrane</location>
        <topology evidence="5">Multi-pass membrane protein</topology>
    </subcellularLocation>
    <subcellularLocation>
        <location evidence="1">Membrane</location>
    </subcellularLocation>
</comment>
<gene>
    <name evidence="8" type="primary">NCAS0J02050</name>
    <name evidence="8" type="ordered locus">NCAS_0J02050</name>
</gene>
<dbReference type="GO" id="GO:0000139">
    <property type="term" value="C:Golgi membrane"/>
    <property type="evidence" value="ECO:0007669"/>
    <property type="project" value="UniProtKB-SubCell"/>
</dbReference>
<protein>
    <recommendedName>
        <fullName evidence="5">Endoplasmic reticulum-Golgi intermediate compartment protein</fullName>
    </recommendedName>
</protein>
<evidence type="ECO:0000313" key="8">
    <source>
        <dbReference type="EMBL" id="CCC72184.1"/>
    </source>
</evidence>
<evidence type="ECO:0000313" key="9">
    <source>
        <dbReference type="Proteomes" id="UP000001640"/>
    </source>
</evidence>
<dbReference type="EMBL" id="HE576761">
    <property type="protein sequence ID" value="CCC72184.1"/>
    <property type="molecule type" value="Genomic_DNA"/>
</dbReference>
<feature type="transmembrane region" description="Helical" evidence="5">
    <location>
        <begin position="29"/>
        <end position="51"/>
    </location>
</feature>
<dbReference type="GeneID" id="96905881"/>
<dbReference type="AlphaFoldDB" id="G0VKZ6"/>
<feature type="domain" description="Endoplasmic reticulum vesicle transporter C-terminal" evidence="6">
    <location>
        <begin position="160"/>
        <end position="312"/>
    </location>
</feature>
<comment type="similarity">
    <text evidence="5">Belongs to the ERGIC family.</text>
</comment>
<dbReference type="OrthoDB" id="5541786at2759"/>
<dbReference type="PANTHER" id="PTHR10984">
    <property type="entry name" value="ENDOPLASMIC RETICULUM-GOLGI INTERMEDIATE COMPARTMENT PROTEIN"/>
    <property type="match status" value="1"/>
</dbReference>
<dbReference type="InterPro" id="IPR012936">
    <property type="entry name" value="Erv_C"/>
</dbReference>
<keyword evidence="5" id="KW-0256">Endoplasmic reticulum</keyword>
<evidence type="ECO:0000259" key="7">
    <source>
        <dbReference type="Pfam" id="PF13850"/>
    </source>
</evidence>
<keyword evidence="5" id="KW-0333">Golgi apparatus</keyword>
<dbReference type="GO" id="GO:0006888">
    <property type="term" value="P:endoplasmic reticulum to Golgi vesicle-mediated transport"/>
    <property type="evidence" value="ECO:0007669"/>
    <property type="project" value="UniProtKB-UniRule"/>
</dbReference>
<dbReference type="Pfam" id="PF13850">
    <property type="entry name" value="ERGIC_N"/>
    <property type="match status" value="1"/>
</dbReference>
<evidence type="ECO:0000259" key="6">
    <source>
        <dbReference type="Pfam" id="PF07970"/>
    </source>
</evidence>
<dbReference type="GO" id="GO:0030134">
    <property type="term" value="C:COPII-coated ER to Golgi transport vesicle"/>
    <property type="evidence" value="ECO:0007669"/>
    <property type="project" value="TreeGrafter"/>
</dbReference>
<reference evidence="8 9" key="1">
    <citation type="journal article" date="2011" name="Proc. Natl. Acad. Sci. U.S.A.">
        <title>Evolutionary erosion of yeast sex chromosomes by mating-type switching accidents.</title>
        <authorList>
            <person name="Gordon J.L."/>
            <person name="Armisen D."/>
            <person name="Proux-Wera E."/>
            <person name="Oheigeartaigh S.S."/>
            <person name="Byrne K.P."/>
            <person name="Wolfe K.H."/>
        </authorList>
    </citation>
    <scope>NUCLEOTIDE SEQUENCE [LARGE SCALE GENOMIC DNA]</scope>
    <source>
        <strain evidence="9">ATCC 76901 / BCRC 22586 / CBS 4309 / NBRC 1992 / NRRL Y-12630</strain>
    </source>
</reference>
<dbReference type="PANTHER" id="PTHR10984:SF81">
    <property type="entry name" value="ER-DERIVED VESICLES PROTEIN ERV41"/>
    <property type="match status" value="1"/>
</dbReference>
<dbReference type="eggNOG" id="KOG2667">
    <property type="taxonomic scope" value="Eukaryota"/>
</dbReference>
<feature type="domain" description="Endoplasmic reticulum vesicle transporter N-terminal" evidence="7">
    <location>
        <begin position="4"/>
        <end position="91"/>
    </location>
</feature>
<evidence type="ECO:0000256" key="5">
    <source>
        <dbReference type="RuleBase" id="RU369013"/>
    </source>
</evidence>
<keyword evidence="2 5" id="KW-0812">Transmembrane</keyword>
<name>G0VKZ6_NAUCA</name>
<dbReference type="RefSeq" id="XP_003678522.1">
    <property type="nucleotide sequence ID" value="XM_003678474.1"/>
</dbReference>
<keyword evidence="5" id="KW-0931">ER-Golgi transport</keyword>
<dbReference type="InParanoid" id="G0VKZ6"/>
<dbReference type="OMA" id="FSHRIYK"/>
<accession>G0VKZ6</accession>
<evidence type="ECO:0000256" key="3">
    <source>
        <dbReference type="ARBA" id="ARBA00022989"/>
    </source>
</evidence>
<proteinExistence type="inferred from homology"/>
<dbReference type="KEGG" id="ncs:NCAS_0J02050"/>
<sequence>MSALKSFDAFPKTDEEYTKKSTKGGLSTIATYLFLLFIAWSEFGSYFGGFVEQKYVVDNQVREVTEINLDIYVNTTCRLLDVRVFDETKDMRMVSEELSFEDMVFFIPFGVKVNLMNEIVTADIDKILSEAVPAQFGPRVDSREFLNQGTDDVALPLEYSACHIFGSIPVNRVAGEFQITTIDRHQPIENVVDFTHVINEFSFGDFFPYVDNPLDSTAKYVPDEKLTSYQYHLSVVPTIYNKMGVLINTNQYSLSEYHYKNITNANDKNSPGIFIKYNFESLTIIVNDRRLGFTQFLIRLIAILCFVVYMVSWLFRVIDKTLVFLLGPRWSLRYYTDGPQQEGPLKI</sequence>
<dbReference type="InterPro" id="IPR039542">
    <property type="entry name" value="Erv_N"/>
</dbReference>
<dbReference type="STRING" id="1064592.G0VKZ6"/>
<evidence type="ECO:0000256" key="2">
    <source>
        <dbReference type="ARBA" id="ARBA00022692"/>
    </source>
</evidence>
<dbReference type="Pfam" id="PF07970">
    <property type="entry name" value="COPIIcoated_ERV"/>
    <property type="match status" value="1"/>
</dbReference>
<dbReference type="InterPro" id="IPR045888">
    <property type="entry name" value="Erv"/>
</dbReference>
<keyword evidence="9" id="KW-1185">Reference proteome</keyword>
<dbReference type="HOGENOM" id="CLU_034705_2_1_1"/>
<reference key="2">
    <citation type="submission" date="2011-08" db="EMBL/GenBank/DDBJ databases">
        <title>Genome sequence of Naumovozyma castellii.</title>
        <authorList>
            <person name="Gordon J.L."/>
            <person name="Armisen D."/>
            <person name="Proux-Wera E."/>
            <person name="OhEigeartaigh S.S."/>
            <person name="Byrne K.P."/>
            <person name="Wolfe K.H."/>
        </authorList>
    </citation>
    <scope>NUCLEOTIDE SEQUENCE</scope>
    <source>
        <strain>Type strain:CBS 4309</strain>
    </source>
</reference>
<feature type="transmembrane region" description="Helical" evidence="5">
    <location>
        <begin position="296"/>
        <end position="315"/>
    </location>
</feature>
<dbReference type="GO" id="GO:0033116">
    <property type="term" value="C:endoplasmic reticulum-Golgi intermediate compartment membrane"/>
    <property type="evidence" value="ECO:0007669"/>
    <property type="project" value="UniProtKB-SubCell"/>
</dbReference>
<keyword evidence="3 5" id="KW-1133">Transmembrane helix</keyword>
<keyword evidence="4 5" id="KW-0472">Membrane</keyword>
<organism evidence="8 9">
    <name type="scientific">Naumovozyma castellii</name>
    <name type="common">Yeast</name>
    <name type="synonym">Saccharomyces castellii</name>
    <dbReference type="NCBI Taxonomy" id="27288"/>
    <lineage>
        <taxon>Eukaryota</taxon>
        <taxon>Fungi</taxon>
        <taxon>Dikarya</taxon>
        <taxon>Ascomycota</taxon>
        <taxon>Saccharomycotina</taxon>
        <taxon>Saccharomycetes</taxon>
        <taxon>Saccharomycetales</taxon>
        <taxon>Saccharomycetaceae</taxon>
        <taxon>Naumovozyma</taxon>
    </lineage>
</organism>
<dbReference type="Proteomes" id="UP000001640">
    <property type="component" value="Chromosome 10"/>
</dbReference>
<dbReference type="GO" id="GO:0006890">
    <property type="term" value="P:retrograde vesicle-mediated transport, Golgi to endoplasmic reticulum"/>
    <property type="evidence" value="ECO:0007669"/>
    <property type="project" value="TreeGrafter"/>
</dbReference>
<evidence type="ECO:0000256" key="4">
    <source>
        <dbReference type="ARBA" id="ARBA00023136"/>
    </source>
</evidence>
<keyword evidence="5" id="KW-0813">Transport</keyword>
<evidence type="ECO:0000256" key="1">
    <source>
        <dbReference type="ARBA" id="ARBA00004370"/>
    </source>
</evidence>
<comment type="function">
    <text evidence="5">Plays a role in transport between endoplasmic reticulum and Golgi.</text>
</comment>